<gene>
    <name evidence="1" type="ORF">CAMGR0001_1972</name>
</gene>
<keyword evidence="2" id="KW-1185">Reference proteome</keyword>
<name>C8PLG3_9BACT</name>
<comment type="caution">
    <text evidence="1">The sequence shown here is derived from an EMBL/GenBank/DDBJ whole genome shotgun (WGS) entry which is preliminary data.</text>
</comment>
<dbReference type="AlphaFoldDB" id="C8PLG3"/>
<organism evidence="1 2">
    <name type="scientific">Campylobacter gracilis RM3268</name>
    <dbReference type="NCBI Taxonomy" id="553220"/>
    <lineage>
        <taxon>Bacteria</taxon>
        <taxon>Pseudomonadati</taxon>
        <taxon>Campylobacterota</taxon>
        <taxon>Epsilonproteobacteria</taxon>
        <taxon>Campylobacterales</taxon>
        <taxon>Campylobacteraceae</taxon>
        <taxon>Campylobacter</taxon>
    </lineage>
</organism>
<sequence>MAKQGRRAGYTRGILRLAAPQSERKTTLKNIVRDDKIISKDEILSAPIVLFKLTPNIHKVAINSQLNAMGFYLDADFVWQSLAEFLSAKKDASAPAGTIPNDIKIASKGFDVKRSFRPEMK</sequence>
<evidence type="ECO:0000313" key="1">
    <source>
        <dbReference type="EMBL" id="EEV16275.1"/>
    </source>
</evidence>
<dbReference type="OrthoDB" id="8610030at2"/>
<evidence type="ECO:0000313" key="2">
    <source>
        <dbReference type="Proteomes" id="UP000005709"/>
    </source>
</evidence>
<protein>
    <submittedName>
        <fullName evidence="1">Uncharacterized protein</fullName>
    </submittedName>
</protein>
<accession>C8PLG3</accession>
<proteinExistence type="predicted"/>
<reference evidence="1 2" key="1">
    <citation type="submission" date="2009-07" db="EMBL/GenBank/DDBJ databases">
        <authorList>
            <person name="Madupu R."/>
            <person name="Sebastian Y."/>
            <person name="Durkin A.S."/>
            <person name="Torralba M."/>
            <person name="Methe B."/>
            <person name="Sutton G.G."/>
            <person name="Strausberg R.L."/>
            <person name="Nelson K.E."/>
        </authorList>
    </citation>
    <scope>NUCLEOTIDE SEQUENCE [LARGE SCALE GENOMIC DNA]</scope>
    <source>
        <strain evidence="1 2">RM3268</strain>
    </source>
</reference>
<dbReference type="EMBL" id="ACYG01000032">
    <property type="protein sequence ID" value="EEV16275.1"/>
    <property type="molecule type" value="Genomic_DNA"/>
</dbReference>
<dbReference type="eggNOG" id="ENOG5030E9F">
    <property type="taxonomic scope" value="Bacteria"/>
</dbReference>
<dbReference type="RefSeq" id="WP_005873251.1">
    <property type="nucleotide sequence ID" value="NZ_ACYG01000032.1"/>
</dbReference>
<dbReference type="Proteomes" id="UP000005709">
    <property type="component" value="Unassembled WGS sequence"/>
</dbReference>